<feature type="domain" description="Multi-ubiquitin" evidence="1">
    <location>
        <begin position="23"/>
        <end position="87"/>
    </location>
</feature>
<protein>
    <submittedName>
        <fullName evidence="2">Multiubiquitin domain-containing protein</fullName>
    </submittedName>
</protein>
<dbReference type="Pfam" id="PF14452">
    <property type="entry name" value="Multi_ubiq"/>
    <property type="match status" value="2"/>
</dbReference>
<accession>A0ABS4AM15</accession>
<comment type="caution">
    <text evidence="2">The sequence shown here is derived from an EMBL/GenBank/DDBJ whole genome shotgun (WGS) entry which is preliminary data.</text>
</comment>
<name>A0ABS4AM15_9PROT</name>
<sequence length="288" mass="32273">MDAFAGQAPHGNTTFNIKVADETLNYRPATLTDPMPLGRQILQVTGATPVEEFSLFAILPSGDFEDLRLDEPFDLRGRGAEHFVYFRTDRDFKFTIDNKQLVWGKPIISGAVLRGLANFQPGYDLYLEVRGGQDIKVENRDIIDLNKPGIERFITVIAATTEGLTALPTADRTFLEGNGIAYEIVHDGVMAGVVLKAFPLPQGMFDYETADILIQLPAGYPDACPDMFFASPRLRFQDGRMPMNTEVDQVFAGRTWQRWSRHSQEWRAGVDGLRTMVARVRRALEAGR</sequence>
<evidence type="ECO:0000313" key="3">
    <source>
        <dbReference type="Proteomes" id="UP000681594"/>
    </source>
</evidence>
<dbReference type="InterPro" id="IPR025701">
    <property type="entry name" value="UBQ-conjugat_E2_E"/>
</dbReference>
<dbReference type="Proteomes" id="UP000681594">
    <property type="component" value="Unassembled WGS sequence"/>
</dbReference>
<reference evidence="2 3" key="1">
    <citation type="submission" date="2021-03" db="EMBL/GenBank/DDBJ databases">
        <authorList>
            <person name="So Y."/>
        </authorList>
    </citation>
    <scope>NUCLEOTIDE SEQUENCE [LARGE SCALE GENOMIC DNA]</scope>
    <source>
        <strain evidence="2 3">SSH11</strain>
    </source>
</reference>
<feature type="domain" description="Multi-ubiquitin" evidence="1">
    <location>
        <begin position="92"/>
        <end position="155"/>
    </location>
</feature>
<dbReference type="InterPro" id="IPR027802">
    <property type="entry name" value="Multi-ubiquitin_dom"/>
</dbReference>
<proteinExistence type="predicted"/>
<dbReference type="EMBL" id="JAGIZB010000029">
    <property type="protein sequence ID" value="MBP0447264.1"/>
    <property type="molecule type" value="Genomic_DNA"/>
</dbReference>
<keyword evidence="3" id="KW-1185">Reference proteome</keyword>
<dbReference type="RefSeq" id="WP_209381534.1">
    <property type="nucleotide sequence ID" value="NZ_JAGIZB010000029.1"/>
</dbReference>
<evidence type="ECO:0000259" key="1">
    <source>
        <dbReference type="Pfam" id="PF14452"/>
    </source>
</evidence>
<organism evidence="2 3">
    <name type="scientific">Pararoseomonas baculiformis</name>
    <dbReference type="NCBI Taxonomy" id="2820812"/>
    <lineage>
        <taxon>Bacteria</taxon>
        <taxon>Pseudomonadati</taxon>
        <taxon>Pseudomonadota</taxon>
        <taxon>Alphaproteobacteria</taxon>
        <taxon>Acetobacterales</taxon>
        <taxon>Acetobacteraceae</taxon>
        <taxon>Pararoseomonas</taxon>
    </lineage>
</organism>
<gene>
    <name evidence="2" type="ORF">J8J14_21050</name>
</gene>
<dbReference type="Pfam" id="PF14462">
    <property type="entry name" value="Prok-E2_E"/>
    <property type="match status" value="1"/>
</dbReference>
<evidence type="ECO:0000313" key="2">
    <source>
        <dbReference type="EMBL" id="MBP0447264.1"/>
    </source>
</evidence>